<comment type="caution">
    <text evidence="2">The sequence shown here is derived from an EMBL/GenBank/DDBJ whole genome shotgun (WGS) entry which is preliminary data.</text>
</comment>
<dbReference type="Pfam" id="PF07098">
    <property type="entry name" value="DUF1360"/>
    <property type="match status" value="1"/>
</dbReference>
<accession>A0ABQ4KHK9</accession>
<name>A0ABQ4KHK9_9BACI</name>
<gene>
    <name evidence="2" type="ORF">J8TS2_17620</name>
</gene>
<feature type="transmembrane region" description="Helical" evidence="1">
    <location>
        <begin position="95"/>
        <end position="113"/>
    </location>
</feature>
<evidence type="ECO:0000313" key="2">
    <source>
        <dbReference type="EMBL" id="GIN57443.1"/>
    </source>
</evidence>
<feature type="transmembrane region" description="Helical" evidence="1">
    <location>
        <begin position="68"/>
        <end position="89"/>
    </location>
</feature>
<evidence type="ECO:0000313" key="3">
    <source>
        <dbReference type="Proteomes" id="UP000679950"/>
    </source>
</evidence>
<keyword evidence="1" id="KW-0472">Membrane</keyword>
<keyword evidence="3" id="KW-1185">Reference proteome</keyword>
<dbReference type="EMBL" id="BORB01000012">
    <property type="protein sequence ID" value="GIN57443.1"/>
    <property type="molecule type" value="Genomic_DNA"/>
</dbReference>
<keyword evidence="1" id="KW-0812">Transmembrane</keyword>
<evidence type="ECO:0000256" key="1">
    <source>
        <dbReference type="SAM" id="Phobius"/>
    </source>
</evidence>
<reference evidence="2 3" key="1">
    <citation type="submission" date="2021-03" db="EMBL/GenBank/DDBJ databases">
        <title>Antimicrobial resistance genes in bacteria isolated from Japanese honey, and their potential for conferring macrolide and lincosamide resistance in the American foulbrood pathogen Paenibacillus larvae.</title>
        <authorList>
            <person name="Okamoto M."/>
            <person name="Kumagai M."/>
            <person name="Kanamori H."/>
            <person name="Takamatsu D."/>
        </authorList>
    </citation>
    <scope>NUCLEOTIDE SEQUENCE [LARGE SCALE GENOMIC DNA]</scope>
    <source>
        <strain evidence="2 3">J8TS2</strain>
    </source>
</reference>
<feature type="transmembrane region" description="Helical" evidence="1">
    <location>
        <begin position="6"/>
        <end position="24"/>
    </location>
</feature>
<proteinExistence type="predicted"/>
<sequence>MMSINWFTFILLGLAVFRLTRLLVYDQITEFIRRPFMQEYEAPDENGELEIYLIPREKGFRGWIGQLINCYWCTGIWVSIFIFLIYWFYPIVAEPLVYILSIAGFASIIETIIQPKISEE</sequence>
<protein>
    <submittedName>
        <fullName evidence="2">Membrane protein</fullName>
    </submittedName>
</protein>
<dbReference type="Proteomes" id="UP000679950">
    <property type="component" value="Unassembled WGS sequence"/>
</dbReference>
<keyword evidence="1" id="KW-1133">Transmembrane helix</keyword>
<dbReference type="InterPro" id="IPR010773">
    <property type="entry name" value="Mycophage_PG1_Gp7"/>
</dbReference>
<organism evidence="2 3">
    <name type="scientific">Lederbergia ruris</name>
    <dbReference type="NCBI Taxonomy" id="217495"/>
    <lineage>
        <taxon>Bacteria</taxon>
        <taxon>Bacillati</taxon>
        <taxon>Bacillota</taxon>
        <taxon>Bacilli</taxon>
        <taxon>Bacillales</taxon>
        <taxon>Bacillaceae</taxon>
        <taxon>Lederbergia</taxon>
    </lineage>
</organism>